<sequence length="25" mass="2895">MQNKWTVKLQPKSIYLSCLMDALSP</sequence>
<dbReference type="EMBL" id="GGEC01066551">
    <property type="protein sequence ID" value="MBX47035.1"/>
    <property type="molecule type" value="Transcribed_RNA"/>
</dbReference>
<name>A0A2P2NX50_RHIMU</name>
<organism evidence="1">
    <name type="scientific">Rhizophora mucronata</name>
    <name type="common">Asiatic mangrove</name>
    <dbReference type="NCBI Taxonomy" id="61149"/>
    <lineage>
        <taxon>Eukaryota</taxon>
        <taxon>Viridiplantae</taxon>
        <taxon>Streptophyta</taxon>
        <taxon>Embryophyta</taxon>
        <taxon>Tracheophyta</taxon>
        <taxon>Spermatophyta</taxon>
        <taxon>Magnoliopsida</taxon>
        <taxon>eudicotyledons</taxon>
        <taxon>Gunneridae</taxon>
        <taxon>Pentapetalae</taxon>
        <taxon>rosids</taxon>
        <taxon>fabids</taxon>
        <taxon>Malpighiales</taxon>
        <taxon>Rhizophoraceae</taxon>
        <taxon>Rhizophora</taxon>
    </lineage>
</organism>
<reference evidence="1" key="1">
    <citation type="submission" date="2018-02" db="EMBL/GenBank/DDBJ databases">
        <title>Rhizophora mucronata_Transcriptome.</title>
        <authorList>
            <person name="Meera S.P."/>
            <person name="Sreeshan A."/>
            <person name="Augustine A."/>
        </authorList>
    </citation>
    <scope>NUCLEOTIDE SEQUENCE</scope>
    <source>
        <tissue evidence="1">Leaf</tissue>
    </source>
</reference>
<accession>A0A2P2NX50</accession>
<protein>
    <submittedName>
        <fullName evidence="1">Uncharacterized protein</fullName>
    </submittedName>
</protein>
<proteinExistence type="predicted"/>
<evidence type="ECO:0000313" key="1">
    <source>
        <dbReference type="EMBL" id="MBX47035.1"/>
    </source>
</evidence>
<dbReference type="AlphaFoldDB" id="A0A2P2NX50"/>